<feature type="repeat" description="ANK" evidence="3">
    <location>
        <begin position="1090"/>
        <end position="1116"/>
    </location>
</feature>
<name>A0A182MYD6_9DIPT</name>
<dbReference type="InterPro" id="IPR002110">
    <property type="entry name" value="Ankyrin_rpt"/>
</dbReference>
<dbReference type="VEuPathDB" id="VectorBase:ADIR000391"/>
<keyword evidence="5" id="KW-1185">Reference proteome</keyword>
<dbReference type="PROSITE" id="PS50088">
    <property type="entry name" value="ANK_REPEAT"/>
    <property type="match status" value="1"/>
</dbReference>
<evidence type="ECO:0000313" key="4">
    <source>
        <dbReference type="EnsemblMetazoa" id="ADIR000391-PA"/>
    </source>
</evidence>
<dbReference type="PROSITE" id="PS50297">
    <property type="entry name" value="ANK_REP_REGION"/>
    <property type="match status" value="1"/>
</dbReference>
<reference evidence="5" key="1">
    <citation type="submission" date="2013-03" db="EMBL/GenBank/DDBJ databases">
        <title>The Genome Sequence of Anopheles dirus WRAIR2.</title>
        <authorList>
            <consortium name="The Broad Institute Genomics Platform"/>
            <person name="Neafsey D.E."/>
            <person name="Walton C."/>
            <person name="Walker B."/>
            <person name="Young S.K."/>
            <person name="Zeng Q."/>
            <person name="Gargeya S."/>
            <person name="Fitzgerald M."/>
            <person name="Haas B."/>
            <person name="Abouelleil A."/>
            <person name="Allen A.W."/>
            <person name="Alvarado L."/>
            <person name="Arachchi H.M."/>
            <person name="Berlin A.M."/>
            <person name="Chapman S.B."/>
            <person name="Gainer-Dewar J."/>
            <person name="Goldberg J."/>
            <person name="Griggs A."/>
            <person name="Gujja S."/>
            <person name="Hansen M."/>
            <person name="Howarth C."/>
            <person name="Imamovic A."/>
            <person name="Ireland A."/>
            <person name="Larimer J."/>
            <person name="McCowan C."/>
            <person name="Murphy C."/>
            <person name="Pearson M."/>
            <person name="Poon T.W."/>
            <person name="Priest M."/>
            <person name="Roberts A."/>
            <person name="Saif S."/>
            <person name="Shea T."/>
            <person name="Sisk P."/>
            <person name="Sykes S."/>
            <person name="Wortman J."/>
            <person name="Nusbaum C."/>
            <person name="Birren B."/>
        </authorList>
    </citation>
    <scope>NUCLEOTIDE SEQUENCE [LARGE SCALE GENOMIC DNA]</scope>
    <source>
        <strain evidence="5">WRAIR2</strain>
    </source>
</reference>
<accession>A0A182MYD6</accession>
<dbReference type="PANTHER" id="PTHR24198:SF165">
    <property type="entry name" value="ANKYRIN REPEAT-CONTAINING PROTEIN-RELATED"/>
    <property type="match status" value="1"/>
</dbReference>
<keyword evidence="1" id="KW-0677">Repeat</keyword>
<dbReference type="EnsemblMetazoa" id="ADIR000391-RA">
    <property type="protein sequence ID" value="ADIR000391-PA"/>
    <property type="gene ID" value="ADIR000391"/>
</dbReference>
<dbReference type="Pfam" id="PF12796">
    <property type="entry name" value="Ank_2"/>
    <property type="match status" value="2"/>
</dbReference>
<evidence type="ECO:0000256" key="3">
    <source>
        <dbReference type="PROSITE-ProRule" id="PRU00023"/>
    </source>
</evidence>
<protein>
    <submittedName>
        <fullName evidence="4">Uncharacterized protein</fullName>
    </submittedName>
</protein>
<reference evidence="4" key="2">
    <citation type="submission" date="2020-05" db="UniProtKB">
        <authorList>
            <consortium name="EnsemblMetazoa"/>
        </authorList>
    </citation>
    <scope>IDENTIFICATION</scope>
    <source>
        <strain evidence="4">WRAIR2</strain>
    </source>
</reference>
<sequence length="1373" mass="157851">MDSEIMKIQVAIVSGNVEQLKQLLSLHNMCCANNKLSEAYAELKHRNIPLSDGVVHFVEYELVRASYQNAYRDNDSAAFAKGVPGGVAERVAHMVECIDCITSEHKAGSYTDIGELLVLRLRHIYAHVFFLKTHLRKLPLLQLQFCLAVFLKLVTGRPTNGFDIYAFTIDKAFPMPLQQTLKSHYEKTLDWDHRRRSRRAFKELYDTYFIMKQHYSIRKVLTYIDGIRDGPCNDPPHMHPPMPSATRIRAIKRTLQVIGEMIKSTRDSPNITAKLNRVLQLITSEALAERTKDLRQFFSHGYSLAKWELEEDASSEQLARVFQKIETNLREARRWFVYTQTQQNLLIYRRYLAHLKHFTSIETLRSYIAFVGTEFKASLIEPYLPEQLTEAKMLIQYMLDTASPPESIRTEVRGDLEYIIKELQLRIDVIRVENGTLGRTVDEFFFLESYIRQPTSTHGRVRQIVDWILSRTKLSNRHKLVQKTDLLYARKLLTRLQMEETDDTRRYLWGNIWTRLAKERFGGLDTLLGRTEQRVDVALDATVRTMQALNLPLDGDEYVQFVNRRLAKGYYTNVFVLDNKYRVLKEIVKDRRAQVNTRDVLEKLKDLRKTDEQSLQRMFDGLLDSMEDILSGYDGTVGFRLPSQSDTLALEYCLLEATEILCNLALFRDNMADLVVYAPVVTGRNLRNYLAHDFLTYDTLTGRDGSETVVLNARYLLDNRLKLYSTATGKVTTSGKNANPGERTHFRDIFQRQTEWTLELIDFFTTIGDLRTDRLEQRIRELESSGGEAVNLLLMRRNTLDTEIVSIALDGNPPRFIAQLLEYEESNANFFHLLIKHLPDEELVGKIKTLIANPVEFCCRLALKYGLLEVLRSLHVRCGDASMRTLVGAEMSSIFVRHSTEFIRVLMGLFPPEWYLGLQDHIGNTILHLTVLRGDTELLLFALSRFKFLLKTKNKLGDVPLLIAVRYHEDTIVEALLNHRADAWIEPNIVQTLAMRGSKMLLERLPVDIGRIVAGQEDTLRTNPLRAAIEENQYETFVMLHRVFGYRLHKGELLHLAGMMNRVRFLRYILTVRQEHPEEEISIDSVSKEYCFTPLMLACATGHYEAAQILLQHGADGLFQNLNNYSPWHCAVHGGDRRILSLLLSIQGLDVDTVSRDKRSALSIAIDTDQSSAQINFLLATARVTVHPEHVLHACLLGKKDILKLLIERQPENLSARDFLQRTPLMIAVVLNDDTMTKYLLDREADRDTVNLLGMNCLHVAALNNLIGISRILLEAQVDCEAVDNFQRTPLVVALEHEHLTIADQLIQRGASLKSAYSFRFERHRNASLLHKFTVEKRPRMVEYLVKKLNFPTDLVDDDGKTAEMYAEGQTAT</sequence>
<dbReference type="SMART" id="SM00248">
    <property type="entry name" value="ANK"/>
    <property type="match status" value="9"/>
</dbReference>
<organism evidence="4 5">
    <name type="scientific">Anopheles dirus</name>
    <dbReference type="NCBI Taxonomy" id="7168"/>
    <lineage>
        <taxon>Eukaryota</taxon>
        <taxon>Metazoa</taxon>
        <taxon>Ecdysozoa</taxon>
        <taxon>Arthropoda</taxon>
        <taxon>Hexapoda</taxon>
        <taxon>Insecta</taxon>
        <taxon>Pterygota</taxon>
        <taxon>Neoptera</taxon>
        <taxon>Endopterygota</taxon>
        <taxon>Diptera</taxon>
        <taxon>Nematocera</taxon>
        <taxon>Culicoidea</taxon>
        <taxon>Culicidae</taxon>
        <taxon>Anophelinae</taxon>
        <taxon>Anopheles</taxon>
    </lineage>
</organism>
<dbReference type="Proteomes" id="UP000075884">
    <property type="component" value="Unassembled WGS sequence"/>
</dbReference>
<dbReference type="Gene3D" id="1.25.40.20">
    <property type="entry name" value="Ankyrin repeat-containing domain"/>
    <property type="match status" value="3"/>
</dbReference>
<dbReference type="STRING" id="7168.A0A182MYD6"/>
<dbReference type="InterPro" id="IPR036770">
    <property type="entry name" value="Ankyrin_rpt-contain_sf"/>
</dbReference>
<evidence type="ECO:0000313" key="5">
    <source>
        <dbReference type="Proteomes" id="UP000075884"/>
    </source>
</evidence>
<keyword evidence="2 3" id="KW-0040">ANK repeat</keyword>
<dbReference type="SUPFAM" id="SSF48403">
    <property type="entry name" value="Ankyrin repeat"/>
    <property type="match status" value="2"/>
</dbReference>
<evidence type="ECO:0000256" key="2">
    <source>
        <dbReference type="ARBA" id="ARBA00023043"/>
    </source>
</evidence>
<evidence type="ECO:0000256" key="1">
    <source>
        <dbReference type="ARBA" id="ARBA00022737"/>
    </source>
</evidence>
<proteinExistence type="predicted"/>
<dbReference type="PANTHER" id="PTHR24198">
    <property type="entry name" value="ANKYRIN REPEAT AND PROTEIN KINASE DOMAIN-CONTAINING PROTEIN"/>
    <property type="match status" value="1"/>
</dbReference>